<feature type="active site" description="Proton acceptor" evidence="12">
    <location>
        <position position="480"/>
    </location>
</feature>
<dbReference type="Pfam" id="PF02770">
    <property type="entry name" value="Acyl-CoA_dh_M"/>
    <property type="match status" value="1"/>
</dbReference>
<dbReference type="AlphaFoldDB" id="A0AAW2HS94"/>
<reference evidence="17" key="1">
    <citation type="journal article" date="2024" name="Gigascience">
        <title>Chromosome-level genome of the poultry shaft louse Menopon gallinae provides insight into the host-switching and adaptive evolution of parasitic lice.</title>
        <authorList>
            <person name="Xu Y."/>
            <person name="Ma L."/>
            <person name="Liu S."/>
            <person name="Liang Y."/>
            <person name="Liu Q."/>
            <person name="He Z."/>
            <person name="Tian L."/>
            <person name="Duan Y."/>
            <person name="Cai W."/>
            <person name="Li H."/>
            <person name="Song F."/>
        </authorList>
    </citation>
    <scope>NUCLEOTIDE SEQUENCE</scope>
    <source>
        <strain evidence="17">Cailab_2023a</strain>
    </source>
</reference>
<evidence type="ECO:0000256" key="3">
    <source>
        <dbReference type="ARBA" id="ARBA00005189"/>
    </source>
</evidence>
<comment type="pathway">
    <text evidence="3">Lipid metabolism.</text>
</comment>
<dbReference type="EMBL" id="JARGDH010000003">
    <property type="protein sequence ID" value="KAL0272768.1"/>
    <property type="molecule type" value="Genomic_DNA"/>
</dbReference>
<evidence type="ECO:0000256" key="11">
    <source>
        <dbReference type="PIRNR" id="PIRNR000168"/>
    </source>
</evidence>
<organism evidence="17">
    <name type="scientific">Menopon gallinae</name>
    <name type="common">poultry shaft louse</name>
    <dbReference type="NCBI Taxonomy" id="328185"/>
    <lineage>
        <taxon>Eukaryota</taxon>
        <taxon>Metazoa</taxon>
        <taxon>Ecdysozoa</taxon>
        <taxon>Arthropoda</taxon>
        <taxon>Hexapoda</taxon>
        <taxon>Insecta</taxon>
        <taxon>Pterygota</taxon>
        <taxon>Neoptera</taxon>
        <taxon>Paraneoptera</taxon>
        <taxon>Psocodea</taxon>
        <taxon>Troctomorpha</taxon>
        <taxon>Phthiraptera</taxon>
        <taxon>Amblycera</taxon>
        <taxon>Menoponidae</taxon>
        <taxon>Menopon</taxon>
    </lineage>
</organism>
<dbReference type="Gene3D" id="2.40.110.10">
    <property type="entry name" value="Butyryl-CoA Dehydrogenase, subunit A, domain 2"/>
    <property type="match status" value="1"/>
</dbReference>
<dbReference type="GO" id="GO:0016402">
    <property type="term" value="F:pristanoyl-CoA oxidase activity"/>
    <property type="evidence" value="ECO:0007669"/>
    <property type="project" value="TreeGrafter"/>
</dbReference>
<dbReference type="InterPro" id="IPR046373">
    <property type="entry name" value="Acyl-CoA_Oxase/DH_mid-dom_sf"/>
</dbReference>
<name>A0AAW2HS94_9NEOP</name>
<dbReference type="PANTHER" id="PTHR10909:SF390">
    <property type="entry name" value="PEROXISOMAL ACYL-COENZYME A OXIDASE 3"/>
    <property type="match status" value="1"/>
</dbReference>
<evidence type="ECO:0000256" key="1">
    <source>
        <dbReference type="ARBA" id="ARBA00001974"/>
    </source>
</evidence>
<dbReference type="PIRSF" id="PIRSF000168">
    <property type="entry name" value="Acyl-CoA_oxidase"/>
    <property type="match status" value="1"/>
</dbReference>
<comment type="cofactor">
    <cofactor evidence="1">
        <name>FAD</name>
        <dbReference type="ChEBI" id="CHEBI:57692"/>
    </cofactor>
</comment>
<dbReference type="InterPro" id="IPR055060">
    <property type="entry name" value="ACOX_C_alpha1"/>
</dbReference>
<evidence type="ECO:0000256" key="6">
    <source>
        <dbReference type="ARBA" id="ARBA00022827"/>
    </source>
</evidence>
<evidence type="ECO:0000259" key="16">
    <source>
        <dbReference type="Pfam" id="PF22924"/>
    </source>
</evidence>
<dbReference type="GO" id="GO:0055088">
    <property type="term" value="P:lipid homeostasis"/>
    <property type="evidence" value="ECO:0007669"/>
    <property type="project" value="TreeGrafter"/>
</dbReference>
<dbReference type="InterPro" id="IPR002655">
    <property type="entry name" value="Acyl-CoA_oxidase_C"/>
</dbReference>
<feature type="binding site" evidence="13">
    <location>
        <position position="189"/>
    </location>
    <ligand>
        <name>FAD</name>
        <dbReference type="ChEBI" id="CHEBI:57692"/>
    </ligand>
</feature>
<dbReference type="GO" id="GO:0005504">
    <property type="term" value="F:fatty acid binding"/>
    <property type="evidence" value="ECO:0007669"/>
    <property type="project" value="TreeGrafter"/>
</dbReference>
<keyword evidence="7" id="KW-0276">Fatty acid metabolism</keyword>
<accession>A0AAW2HS94</accession>
<evidence type="ECO:0000256" key="13">
    <source>
        <dbReference type="PIRSR" id="PIRSR000168-2"/>
    </source>
</evidence>
<dbReference type="InterPro" id="IPR036250">
    <property type="entry name" value="AcylCo_DH-like_C"/>
</dbReference>
<dbReference type="FunFam" id="2.40.110.10:FF:000005">
    <property type="entry name" value="Acyl-coenzyme A oxidase"/>
    <property type="match status" value="1"/>
</dbReference>
<dbReference type="PANTHER" id="PTHR10909">
    <property type="entry name" value="ELECTRON TRANSPORT OXIDOREDUCTASE"/>
    <property type="match status" value="1"/>
</dbReference>
<dbReference type="SUPFAM" id="SSF47203">
    <property type="entry name" value="Acyl-CoA dehydrogenase C-terminal domain-like"/>
    <property type="match status" value="2"/>
</dbReference>
<dbReference type="Gene3D" id="1.20.140.10">
    <property type="entry name" value="Butyryl-CoA Dehydrogenase, subunit A, domain 3"/>
    <property type="match status" value="2"/>
</dbReference>
<evidence type="ECO:0000256" key="10">
    <source>
        <dbReference type="ARBA" id="ARBA00023140"/>
    </source>
</evidence>
<sequence length="721" mass="81457">MHPCFKFLRRIPLTTSDLGKFSGNGLSITSRKLCKMTEEQPLTIPDLPSGPLDVYRKQASFDWKKMRIYMEDEKLLRVKMELFEYLEKTSLFQRTTSVLSLDDNRRITSMRMYALLQKDIIKLEETIKDPRLPITIYSSIFQYDSSLAVKFSLTFGLFVSTIRSLGTSRHYHYIEAAESGEIAGCFALTEIAHGTNTKGMRTRADYDPKTQEFVLHSPDFEAAKCWVGSLGKGCTHAIVYAKLFTPDGVDQGFHWFVVPIRDPKTLMPYPGVVVGDLGHKIGLNGVDNGFVMFDRYRIPRENLLNKTGDVTPEGEYSTPFKDPRKRFGASLGGLSGGRVSILSACTAYFSKAVVIAVRYSGARKQFGAGNEESPVLEYQLQQWRLIPLIAVMYAYKNFADYFSKVYGHFTIQKILGDNSEDMEHLGIEIHGLSSAAKPVFGWVTQRGIQECREACGGHGYLHASGLGDLRNDNDANCTYEGENSVLIQQNSNWLINLYKSKKEIITPMGSGDFLNHLPDILKTKFEARTVEEAIRPECIIRCYDWLICYLLKSSAECLEANSKKYDSFTAKNESQAYHARTLSIAYVERIVCVKFLEKCNAEGLDPNLRNVLLKLCSLFGAWSLEKHLANMYQGGYIVGSEPALLIRNGILHLCRELKPEAISLVDALAPPDFILNSVLGKADGNIYKNIQSNLFQNPEVFQRPPWWKEIIFWKDALLSKL</sequence>
<keyword evidence="8" id="KW-0560">Oxidoreductase</keyword>
<dbReference type="FunFam" id="1.20.140.10:FF:000010">
    <property type="entry name" value="Acyl-coenzyme A oxidase"/>
    <property type="match status" value="1"/>
</dbReference>
<dbReference type="InterPro" id="IPR012258">
    <property type="entry name" value="Acyl-CoA_oxidase"/>
</dbReference>
<dbReference type="InterPro" id="IPR009100">
    <property type="entry name" value="AcylCoA_DH/oxidase_NM_dom_sf"/>
</dbReference>
<keyword evidence="9" id="KW-0443">Lipid metabolism</keyword>
<keyword evidence="5 11" id="KW-0285">Flavoprotein</keyword>
<feature type="domain" description="Acyl-CoA oxidase C-terminal" evidence="14">
    <location>
        <begin position="536"/>
        <end position="711"/>
    </location>
</feature>
<evidence type="ECO:0000259" key="14">
    <source>
        <dbReference type="Pfam" id="PF01756"/>
    </source>
</evidence>
<evidence type="ECO:0000256" key="8">
    <source>
        <dbReference type="ARBA" id="ARBA00023002"/>
    </source>
</evidence>
<proteinExistence type="inferred from homology"/>
<comment type="similarity">
    <text evidence="4 11">Belongs to the acyl-CoA oxidase family.</text>
</comment>
<comment type="caution">
    <text evidence="17">The sequence shown here is derived from an EMBL/GenBank/DDBJ whole genome shotgun (WGS) entry which is preliminary data.</text>
</comment>
<evidence type="ECO:0000256" key="12">
    <source>
        <dbReference type="PIRSR" id="PIRSR000168-1"/>
    </source>
</evidence>
<dbReference type="GO" id="GO:0071949">
    <property type="term" value="F:FAD binding"/>
    <property type="evidence" value="ECO:0007669"/>
    <property type="project" value="InterPro"/>
</dbReference>
<comment type="subcellular location">
    <subcellularLocation>
        <location evidence="2">Peroxisome</location>
    </subcellularLocation>
</comment>
<evidence type="ECO:0000256" key="7">
    <source>
        <dbReference type="ARBA" id="ARBA00022832"/>
    </source>
</evidence>
<dbReference type="Pfam" id="PF01756">
    <property type="entry name" value="ACOX"/>
    <property type="match status" value="1"/>
</dbReference>
<evidence type="ECO:0000256" key="9">
    <source>
        <dbReference type="ARBA" id="ARBA00023098"/>
    </source>
</evidence>
<dbReference type="SUPFAM" id="SSF56645">
    <property type="entry name" value="Acyl-CoA dehydrogenase NM domain-like"/>
    <property type="match status" value="1"/>
</dbReference>
<feature type="domain" description="Acyl-CoA oxidase/dehydrogenase middle" evidence="15">
    <location>
        <begin position="185"/>
        <end position="295"/>
    </location>
</feature>
<feature type="binding site" evidence="13">
    <location>
        <position position="228"/>
    </location>
    <ligand>
        <name>FAD</name>
        <dbReference type="ChEBI" id="CHEBI:57692"/>
    </ligand>
</feature>
<dbReference type="Pfam" id="PF22924">
    <property type="entry name" value="ACOX_C_alpha1"/>
    <property type="match status" value="1"/>
</dbReference>
<protein>
    <recommendedName>
        <fullName evidence="11">Acyl-coenzyme A oxidase</fullName>
    </recommendedName>
</protein>
<dbReference type="GO" id="GO:0005777">
    <property type="term" value="C:peroxisome"/>
    <property type="evidence" value="ECO:0007669"/>
    <property type="project" value="UniProtKB-SubCell"/>
</dbReference>
<feature type="domain" description="Acyl-CoA oxidase C-alpha1" evidence="16">
    <location>
        <begin position="332"/>
        <end position="494"/>
    </location>
</feature>
<keyword evidence="6 11" id="KW-0274">FAD</keyword>
<evidence type="ECO:0000313" key="17">
    <source>
        <dbReference type="EMBL" id="KAL0272768.1"/>
    </source>
</evidence>
<gene>
    <name evidence="17" type="ORF">PYX00_005616</name>
</gene>
<evidence type="ECO:0000259" key="15">
    <source>
        <dbReference type="Pfam" id="PF02770"/>
    </source>
</evidence>
<evidence type="ECO:0000256" key="2">
    <source>
        <dbReference type="ARBA" id="ARBA00004275"/>
    </source>
</evidence>
<dbReference type="InterPro" id="IPR006091">
    <property type="entry name" value="Acyl-CoA_Oxase/DH_mid-dom"/>
</dbReference>
<dbReference type="GO" id="GO:0033540">
    <property type="term" value="P:fatty acid beta-oxidation using acyl-CoA oxidase"/>
    <property type="evidence" value="ECO:0007669"/>
    <property type="project" value="TreeGrafter"/>
</dbReference>
<dbReference type="FunFam" id="1.20.140.10:FF:000007">
    <property type="entry name" value="Acyl-coenzyme A oxidase"/>
    <property type="match status" value="1"/>
</dbReference>
<evidence type="ECO:0000256" key="4">
    <source>
        <dbReference type="ARBA" id="ARBA00006288"/>
    </source>
</evidence>
<evidence type="ECO:0000256" key="5">
    <source>
        <dbReference type="ARBA" id="ARBA00022630"/>
    </source>
</evidence>
<keyword evidence="10" id="KW-0576">Peroxisome</keyword>